<dbReference type="GO" id="GO:0046982">
    <property type="term" value="F:protein heterodimerization activity"/>
    <property type="evidence" value="ECO:0007669"/>
    <property type="project" value="InterPro"/>
</dbReference>
<dbReference type="CTD" id="6880"/>
<dbReference type="KEGG" id="goe:100899513"/>
<dbReference type="FunFam" id="1.10.20.10:FF:000018">
    <property type="entry name" value="Transcription initiation factor TFIID subunit 9"/>
    <property type="match status" value="1"/>
</dbReference>
<accession>A0AAJ6VZC6</accession>
<comment type="similarity">
    <text evidence="2">Belongs to the TAF9 family.</text>
</comment>
<dbReference type="PANTHER" id="PTHR48068">
    <property type="entry name" value="TAF9 RNA POLYMERASE II, TATA BOX-BINDING PROTEIN (TBP)-ASSOCIATED FACTOR"/>
    <property type="match status" value="1"/>
</dbReference>
<feature type="region of interest" description="Disordered" evidence="6">
    <location>
        <begin position="132"/>
        <end position="172"/>
    </location>
</feature>
<dbReference type="GO" id="GO:0016251">
    <property type="term" value="F:RNA polymerase II general transcription initiation factor activity"/>
    <property type="evidence" value="ECO:0007669"/>
    <property type="project" value="TreeGrafter"/>
</dbReference>
<keyword evidence="4" id="KW-0804">Transcription</keyword>
<evidence type="ECO:0000256" key="6">
    <source>
        <dbReference type="SAM" id="MobiDB-lite"/>
    </source>
</evidence>
<dbReference type="GO" id="GO:0051123">
    <property type="term" value="P:RNA polymerase II preinitiation complex assembly"/>
    <property type="evidence" value="ECO:0007669"/>
    <property type="project" value="TreeGrafter"/>
</dbReference>
<dbReference type="Gene3D" id="1.10.20.10">
    <property type="entry name" value="Histone, subunit A"/>
    <property type="match status" value="1"/>
</dbReference>
<dbReference type="RefSeq" id="XP_003746186.1">
    <property type="nucleotide sequence ID" value="XM_003746138.2"/>
</dbReference>
<reference evidence="8" key="1">
    <citation type="submission" date="2025-08" db="UniProtKB">
        <authorList>
            <consortium name="RefSeq"/>
        </authorList>
    </citation>
    <scope>IDENTIFICATION</scope>
</reference>
<dbReference type="GeneID" id="100899513"/>
<keyword evidence="3" id="KW-0805">Transcription regulation</keyword>
<evidence type="ECO:0000256" key="3">
    <source>
        <dbReference type="ARBA" id="ARBA00023015"/>
    </source>
</evidence>
<keyword evidence="5" id="KW-0539">Nucleus</keyword>
<proteinExistence type="inferred from homology"/>
<evidence type="ECO:0000256" key="5">
    <source>
        <dbReference type="ARBA" id="ARBA00023242"/>
    </source>
</evidence>
<protein>
    <submittedName>
        <fullName evidence="8">Transcription initiation factor TFIID subunit 9B</fullName>
    </submittedName>
</protein>
<comment type="subcellular location">
    <subcellularLocation>
        <location evidence="1">Nucleus</location>
    </subcellularLocation>
</comment>
<keyword evidence="7" id="KW-1185">Reference proteome</keyword>
<dbReference type="InterPro" id="IPR009072">
    <property type="entry name" value="Histone-fold"/>
</dbReference>
<evidence type="ECO:0000256" key="2">
    <source>
        <dbReference type="ARBA" id="ARBA00007646"/>
    </source>
</evidence>
<dbReference type="GO" id="GO:0000124">
    <property type="term" value="C:SAGA complex"/>
    <property type="evidence" value="ECO:0007669"/>
    <property type="project" value="TreeGrafter"/>
</dbReference>
<dbReference type="InterPro" id="IPR003162">
    <property type="entry name" value="TFIID-31"/>
</dbReference>
<name>A0AAJ6VZC6_9ACAR</name>
<evidence type="ECO:0000313" key="8">
    <source>
        <dbReference type="RefSeq" id="XP_003746186.1"/>
    </source>
</evidence>
<dbReference type="PANTHER" id="PTHR48068:SF4">
    <property type="entry name" value="TATA-BOX BINDING PROTEIN ASSOCIATED FACTOR 9"/>
    <property type="match status" value="1"/>
</dbReference>
<evidence type="ECO:0000256" key="4">
    <source>
        <dbReference type="ARBA" id="ARBA00023163"/>
    </source>
</evidence>
<dbReference type="GO" id="GO:0003713">
    <property type="term" value="F:transcription coactivator activity"/>
    <property type="evidence" value="ECO:0007669"/>
    <property type="project" value="TreeGrafter"/>
</dbReference>
<dbReference type="Pfam" id="PF02291">
    <property type="entry name" value="TFIID-31kDa"/>
    <property type="match status" value="1"/>
</dbReference>
<dbReference type="Proteomes" id="UP000694867">
    <property type="component" value="Unplaced"/>
</dbReference>
<dbReference type="GO" id="GO:0005669">
    <property type="term" value="C:transcription factor TFIID complex"/>
    <property type="evidence" value="ECO:0007669"/>
    <property type="project" value="TreeGrafter"/>
</dbReference>
<sequence>MSGGAGSSGLNNPRSAPKDAHVMIALLREMGISDYEPRVLDHMLDFTYKYVTNVLEEARAYSSHSKKRNIDIDDVRLAIQLLSEKSFTNPPARDSLLEIARAKNSHPLPMIKSTTGARLPPDRYTLTSTNYRCKTKPKPPPQKIIQTGGQQNMEKSLRRLVSTEQEEQKKRI</sequence>
<dbReference type="SUPFAM" id="SSF47113">
    <property type="entry name" value="Histone-fold"/>
    <property type="match status" value="1"/>
</dbReference>
<gene>
    <name evidence="8" type="primary">LOC100899513</name>
</gene>
<dbReference type="InterPro" id="IPR051431">
    <property type="entry name" value="TFIID_subunit_9"/>
</dbReference>
<dbReference type="AlphaFoldDB" id="A0AAJ6VZC6"/>
<dbReference type="CDD" id="cd07979">
    <property type="entry name" value="HFD_TAF9"/>
    <property type="match status" value="1"/>
</dbReference>
<organism evidence="7 8">
    <name type="scientific">Galendromus occidentalis</name>
    <name type="common">western predatory mite</name>
    <dbReference type="NCBI Taxonomy" id="34638"/>
    <lineage>
        <taxon>Eukaryota</taxon>
        <taxon>Metazoa</taxon>
        <taxon>Ecdysozoa</taxon>
        <taxon>Arthropoda</taxon>
        <taxon>Chelicerata</taxon>
        <taxon>Arachnida</taxon>
        <taxon>Acari</taxon>
        <taxon>Parasitiformes</taxon>
        <taxon>Mesostigmata</taxon>
        <taxon>Gamasina</taxon>
        <taxon>Phytoseioidea</taxon>
        <taxon>Phytoseiidae</taxon>
        <taxon>Typhlodrominae</taxon>
        <taxon>Galendromus</taxon>
    </lineage>
</organism>
<evidence type="ECO:0000313" key="7">
    <source>
        <dbReference type="Proteomes" id="UP000694867"/>
    </source>
</evidence>
<evidence type="ECO:0000256" key="1">
    <source>
        <dbReference type="ARBA" id="ARBA00004123"/>
    </source>
</evidence>